<dbReference type="InterPro" id="IPR031832">
    <property type="entry name" value="DUF4747"/>
</dbReference>
<accession>A0A1H8EPQ0</accession>
<dbReference type="AlphaFoldDB" id="A0A1H8EPQ0"/>
<dbReference type="EMBL" id="FOBF01000023">
    <property type="protein sequence ID" value="SEN20748.1"/>
    <property type="molecule type" value="Genomic_DNA"/>
</dbReference>
<keyword evidence="2" id="KW-1185">Reference proteome</keyword>
<dbReference type="Pfam" id="PF15931">
    <property type="entry name" value="DUF4747"/>
    <property type="match status" value="1"/>
</dbReference>
<organism evidence="1 2">
    <name type="scientific">Nonomuraea pusilla</name>
    <dbReference type="NCBI Taxonomy" id="46177"/>
    <lineage>
        <taxon>Bacteria</taxon>
        <taxon>Bacillati</taxon>
        <taxon>Actinomycetota</taxon>
        <taxon>Actinomycetes</taxon>
        <taxon>Streptosporangiales</taxon>
        <taxon>Streptosporangiaceae</taxon>
        <taxon>Nonomuraea</taxon>
    </lineage>
</organism>
<proteinExistence type="predicted"/>
<dbReference type="STRING" id="46177.SAMN05660976_07039"/>
<dbReference type="OrthoDB" id="153025at2"/>
<sequence length="305" mass="34559">MPPKRRKVVFARINRRRPNQDAITMRSFAQDMTHLAQSRGVQVVEPATHLATEKTWFAADMTIERGTDFMTGTFGFAEMAQRRQFNSQAWSWVQGDTQVSEVASEDTVVPFAVDLREDQRWVAFSTTARLQPAGFTKYFEEIITQALGDDGIISTEYDVDLITSRASVEAWLRDNPLVHKLRRTVKFSNPGRDIDSDRMEMRALAARRKTEEFAAARNGVLNTESEEFQSKLEGTETGDLELELTARGAQGASEAQFRSKESADSKQVDDFGRDLVHGMRIVLGALREYVREKPARLRYSHDAEG</sequence>
<dbReference type="RefSeq" id="WP_143078871.1">
    <property type="nucleotide sequence ID" value="NZ_BBZG01000002.1"/>
</dbReference>
<evidence type="ECO:0000313" key="2">
    <source>
        <dbReference type="Proteomes" id="UP000198953"/>
    </source>
</evidence>
<reference evidence="1 2" key="1">
    <citation type="submission" date="2016-10" db="EMBL/GenBank/DDBJ databases">
        <authorList>
            <person name="de Groot N.N."/>
        </authorList>
    </citation>
    <scope>NUCLEOTIDE SEQUENCE [LARGE SCALE GENOMIC DNA]</scope>
    <source>
        <strain evidence="1 2">DSM 43357</strain>
    </source>
</reference>
<protein>
    <submittedName>
        <fullName evidence="1">Uncharacterized protein</fullName>
    </submittedName>
</protein>
<dbReference type="Proteomes" id="UP000198953">
    <property type="component" value="Unassembled WGS sequence"/>
</dbReference>
<gene>
    <name evidence="1" type="ORF">SAMN05660976_07039</name>
</gene>
<name>A0A1H8EPQ0_9ACTN</name>
<evidence type="ECO:0000313" key="1">
    <source>
        <dbReference type="EMBL" id="SEN20748.1"/>
    </source>
</evidence>